<feature type="chain" id="PRO_5008396471" description="Outer membrane protein beta-barrel domain-containing protein" evidence="1">
    <location>
        <begin position="20"/>
        <end position="267"/>
    </location>
</feature>
<keyword evidence="1" id="KW-0732">Signal</keyword>
<dbReference type="Gene3D" id="2.40.128.100">
    <property type="entry name" value="OPCA outer membrane adhesin/invasin"/>
    <property type="match status" value="1"/>
</dbReference>
<dbReference type="AlphaFoldDB" id="A0A1A9S2D5"/>
<dbReference type="Proteomes" id="UP000077885">
    <property type="component" value="Unassembled WGS sequence"/>
</dbReference>
<protein>
    <recommendedName>
        <fullName evidence="4">Outer membrane protein beta-barrel domain-containing protein</fullName>
    </recommendedName>
</protein>
<dbReference type="Pfam" id="PF07239">
    <property type="entry name" value="OpcA"/>
    <property type="match status" value="1"/>
</dbReference>
<dbReference type="InterPro" id="IPR020080">
    <property type="entry name" value="OM_adhesin/peptidase_omptin"/>
</dbReference>
<name>A0A1A9S2D5_9NEIS</name>
<gene>
    <name evidence="2" type="ORF">A7P95_00975</name>
</gene>
<dbReference type="SUPFAM" id="SSF69917">
    <property type="entry name" value="OMPT-like"/>
    <property type="match status" value="1"/>
</dbReference>
<dbReference type="OrthoDB" id="8609757at2"/>
<evidence type="ECO:0000313" key="2">
    <source>
        <dbReference type="EMBL" id="OAM31104.1"/>
    </source>
</evidence>
<keyword evidence="3" id="KW-1185">Reference proteome</keyword>
<evidence type="ECO:0008006" key="4">
    <source>
        <dbReference type="Google" id="ProtNLM"/>
    </source>
</evidence>
<sequence>MQKTLISLSVLALSAAVQAAPAEEGTPIHPINDGRYTVSLGYVHSHAKTDPLKTSGDGVTLQGRADLPLADQHAIRTELGYEYRDSDVKVEGEKIINGANTHNVDVYAGYLYSPSGFKNGGLRVGGGVGYSHGKTDLHSHQVDPDGDAVDTRANNLYLKAHAEYEQQLGSGWSITPWGEAKVSVHRRVEDKYTQIEYESDGKYKQNSYSLGLGVDVNKQLNDSLSLTFGPYYRYTRDKATSFTHEGETVEVEKTRQHSFGIRGGLRF</sequence>
<feature type="signal peptide" evidence="1">
    <location>
        <begin position="1"/>
        <end position="19"/>
    </location>
</feature>
<reference evidence="3" key="1">
    <citation type="submission" date="2016-05" db="EMBL/GenBank/DDBJ databases">
        <title>Draft genome of Corynebacterium afermentans subsp. afermentans LCDC 88199T.</title>
        <authorList>
            <person name="Bernier A.-M."/>
            <person name="Bernard K."/>
        </authorList>
    </citation>
    <scope>NUCLEOTIDE SEQUENCE [LARGE SCALE GENOMIC DNA]</scope>
    <source>
        <strain evidence="3">NML02-A-017</strain>
    </source>
</reference>
<dbReference type="EMBL" id="LXSL01000011">
    <property type="protein sequence ID" value="OAM31104.1"/>
    <property type="molecule type" value="Genomic_DNA"/>
</dbReference>
<evidence type="ECO:0000313" key="3">
    <source>
        <dbReference type="Proteomes" id="UP000077885"/>
    </source>
</evidence>
<dbReference type="InterPro" id="IPR009876">
    <property type="entry name" value="OM_adhesin_OpcA"/>
</dbReference>
<accession>A0A1A9S2D5</accession>
<proteinExistence type="predicted"/>
<dbReference type="GO" id="GO:0004190">
    <property type="term" value="F:aspartic-type endopeptidase activity"/>
    <property type="evidence" value="ECO:0007669"/>
    <property type="project" value="InterPro"/>
</dbReference>
<evidence type="ECO:0000256" key="1">
    <source>
        <dbReference type="SAM" id="SignalP"/>
    </source>
</evidence>
<dbReference type="STRING" id="1795827.A7P95_00975"/>
<comment type="caution">
    <text evidence="2">The sequence shown here is derived from an EMBL/GenBank/DDBJ whole genome shotgun (WGS) entry which is preliminary data.</text>
</comment>
<organism evidence="2 3">
    <name type="scientific">Eikenella longinqua</name>
    <dbReference type="NCBI Taxonomy" id="1795827"/>
    <lineage>
        <taxon>Bacteria</taxon>
        <taxon>Pseudomonadati</taxon>
        <taxon>Pseudomonadota</taxon>
        <taxon>Betaproteobacteria</taxon>
        <taxon>Neisseriales</taxon>
        <taxon>Neisseriaceae</taxon>
        <taxon>Eikenella</taxon>
    </lineage>
</organism>
<dbReference type="RefSeq" id="WP_067589805.1">
    <property type="nucleotide sequence ID" value="NZ_LXSL01000011.1"/>
</dbReference>